<feature type="chain" id="PRO_5045427968" evidence="2">
    <location>
        <begin position="22"/>
        <end position="215"/>
    </location>
</feature>
<feature type="signal peptide" evidence="2">
    <location>
        <begin position="1"/>
        <end position="21"/>
    </location>
</feature>
<proteinExistence type="predicted"/>
<evidence type="ECO:0000256" key="2">
    <source>
        <dbReference type="SAM" id="SignalP"/>
    </source>
</evidence>
<dbReference type="Proteomes" id="UP001364156">
    <property type="component" value="Chromosome"/>
</dbReference>
<dbReference type="EMBL" id="CP146069">
    <property type="protein sequence ID" value="WWR45182.1"/>
    <property type="molecule type" value="Genomic_DNA"/>
</dbReference>
<dbReference type="Gene3D" id="2.60.40.1880">
    <property type="entry name" value="Invasion associated locus B (IalB) protein"/>
    <property type="match status" value="1"/>
</dbReference>
<accession>A0ABZ2HFR9</accession>
<reference evidence="3 4" key="1">
    <citation type="submission" date="2023-10" db="EMBL/GenBank/DDBJ databases">
        <title>Roseovarius strain S88 nov., isolated from a marine algae.</title>
        <authorList>
            <person name="Lee M.W."/>
            <person name="Lee J.K."/>
            <person name="Kim J.M."/>
            <person name="Choi D.G."/>
            <person name="Baek J.H."/>
            <person name="Bayburt H."/>
            <person name="Jung J.J."/>
            <person name="Han D.M."/>
            <person name="Jeon C.O."/>
        </authorList>
    </citation>
    <scope>NUCLEOTIDE SEQUENCE [LARGE SCALE GENOMIC DNA]</scope>
    <source>
        <strain evidence="3 4">S88</strain>
    </source>
</reference>
<keyword evidence="2" id="KW-0732">Signal</keyword>
<name>A0ABZ2HFR9_9RHOB</name>
<organism evidence="3 4">
    <name type="scientific">Roseovarius phycicola</name>
    <dbReference type="NCBI Taxonomy" id="3080976"/>
    <lineage>
        <taxon>Bacteria</taxon>
        <taxon>Pseudomonadati</taxon>
        <taxon>Pseudomonadota</taxon>
        <taxon>Alphaproteobacteria</taxon>
        <taxon>Rhodobacterales</taxon>
        <taxon>Roseobacteraceae</taxon>
        <taxon>Roseovarius</taxon>
    </lineage>
</organism>
<keyword evidence="4" id="KW-1185">Reference proteome</keyword>
<protein>
    <submittedName>
        <fullName evidence="3">Invasion associated locus B family protein</fullName>
    </submittedName>
</protein>
<dbReference type="RefSeq" id="WP_338548104.1">
    <property type="nucleotide sequence ID" value="NZ_CP146069.1"/>
</dbReference>
<gene>
    <name evidence="3" type="ORF">RZ517_10170</name>
</gene>
<evidence type="ECO:0000313" key="3">
    <source>
        <dbReference type="EMBL" id="WWR45182.1"/>
    </source>
</evidence>
<sequence>MPALFRTLPLIALLGMGTALWAQSTDTTEAETSQTEEAAQSDEAEQPAQTDADAGLDLGREITDDASYVKETYGDWQLQCFRSEAGEDPCQMYQLLREDAGNPVAEFTIFKLPGEGQAVAGATIVVPLGTLLPEGLKLAVDGGTAKGYNYSFCSLVGCFARIGFTEQDIANFRAGAGATLTIIPAQAPDQQVVIKASLNGFTAAYNEVSVAGAAE</sequence>
<dbReference type="InterPro" id="IPR010642">
    <property type="entry name" value="Invasion_prot_B"/>
</dbReference>
<feature type="region of interest" description="Disordered" evidence="1">
    <location>
        <begin position="24"/>
        <end position="54"/>
    </location>
</feature>
<feature type="compositionally biased region" description="Low complexity" evidence="1">
    <location>
        <begin position="24"/>
        <end position="38"/>
    </location>
</feature>
<evidence type="ECO:0000256" key="1">
    <source>
        <dbReference type="SAM" id="MobiDB-lite"/>
    </source>
</evidence>
<evidence type="ECO:0000313" key="4">
    <source>
        <dbReference type="Proteomes" id="UP001364156"/>
    </source>
</evidence>
<dbReference type="InterPro" id="IPR038696">
    <property type="entry name" value="IalB_sf"/>
</dbReference>
<dbReference type="Pfam" id="PF06776">
    <property type="entry name" value="IalB"/>
    <property type="match status" value="1"/>
</dbReference>